<dbReference type="GO" id="GO:0005829">
    <property type="term" value="C:cytosol"/>
    <property type="evidence" value="ECO:0007669"/>
    <property type="project" value="TreeGrafter"/>
</dbReference>
<dbReference type="PRINTS" id="PR00033">
    <property type="entry name" value="HTHASNC"/>
</dbReference>
<dbReference type="InterPro" id="IPR019887">
    <property type="entry name" value="Tscrpt_reg_AsnC/Lrp_C"/>
</dbReference>
<comment type="caution">
    <text evidence="5">The sequence shown here is derived from an EMBL/GenBank/DDBJ whole genome shotgun (WGS) entry which is preliminary data.</text>
</comment>
<dbReference type="PROSITE" id="PS50956">
    <property type="entry name" value="HTH_ASNC_2"/>
    <property type="match status" value="1"/>
</dbReference>
<dbReference type="InterPro" id="IPR036388">
    <property type="entry name" value="WH-like_DNA-bd_sf"/>
</dbReference>
<organism evidence="5 6">
    <name type="scientific">Sphingobium subterraneum</name>
    <dbReference type="NCBI Taxonomy" id="627688"/>
    <lineage>
        <taxon>Bacteria</taxon>
        <taxon>Pseudomonadati</taxon>
        <taxon>Pseudomonadota</taxon>
        <taxon>Alphaproteobacteria</taxon>
        <taxon>Sphingomonadales</taxon>
        <taxon>Sphingomonadaceae</taxon>
        <taxon>Sphingobium</taxon>
    </lineage>
</organism>
<dbReference type="SUPFAM" id="SSF46785">
    <property type="entry name" value="Winged helix' DNA-binding domain"/>
    <property type="match status" value="1"/>
</dbReference>
<feature type="domain" description="HTH asnC-type" evidence="4">
    <location>
        <begin position="3"/>
        <end position="64"/>
    </location>
</feature>
<sequence>MNFDVVDMQIIRALQVDGTLSQNALAERVGASPASCWRRVKALEDAGALRQTVRLADPQLLGLPLNVFCHIRLKNHLPQTTEDLEAMVSLHPEIVECYAMSGDWDYLLRIVCSDVAAYENFLRKKILTASSVANASSAFALSQRKYTTALPI</sequence>
<keyword evidence="1" id="KW-0805">Transcription regulation</keyword>
<evidence type="ECO:0000256" key="1">
    <source>
        <dbReference type="ARBA" id="ARBA00023015"/>
    </source>
</evidence>
<keyword evidence="3" id="KW-0804">Transcription</keyword>
<dbReference type="EMBL" id="JACIJP010000001">
    <property type="protein sequence ID" value="MBB6123441.1"/>
    <property type="molecule type" value="Genomic_DNA"/>
</dbReference>
<dbReference type="SUPFAM" id="SSF54909">
    <property type="entry name" value="Dimeric alpha+beta barrel"/>
    <property type="match status" value="1"/>
</dbReference>
<dbReference type="GO" id="GO:0006355">
    <property type="term" value="P:regulation of DNA-templated transcription"/>
    <property type="evidence" value="ECO:0007669"/>
    <property type="project" value="UniProtKB-ARBA"/>
</dbReference>
<keyword evidence="2 5" id="KW-0238">DNA-binding</keyword>
<protein>
    <submittedName>
        <fullName evidence="5">DNA-binding Lrp family transcriptional regulator</fullName>
    </submittedName>
</protein>
<dbReference type="Proteomes" id="UP000552700">
    <property type="component" value="Unassembled WGS sequence"/>
</dbReference>
<reference evidence="5 6" key="1">
    <citation type="submission" date="2020-08" db="EMBL/GenBank/DDBJ databases">
        <title>Genomic Encyclopedia of Type Strains, Phase IV (KMG-IV): sequencing the most valuable type-strain genomes for metagenomic binning, comparative biology and taxonomic classification.</title>
        <authorList>
            <person name="Goeker M."/>
        </authorList>
    </citation>
    <scope>NUCLEOTIDE SEQUENCE [LARGE SCALE GENOMIC DNA]</scope>
    <source>
        <strain evidence="5 6">DSM 102255</strain>
    </source>
</reference>
<gene>
    <name evidence="5" type="ORF">FHS92_001148</name>
</gene>
<dbReference type="Gene3D" id="1.10.10.10">
    <property type="entry name" value="Winged helix-like DNA-binding domain superfamily/Winged helix DNA-binding domain"/>
    <property type="match status" value="1"/>
</dbReference>
<dbReference type="AlphaFoldDB" id="A0A841J5E1"/>
<dbReference type="InterPro" id="IPR036390">
    <property type="entry name" value="WH_DNA-bd_sf"/>
</dbReference>
<keyword evidence="6" id="KW-1185">Reference proteome</keyword>
<dbReference type="CDD" id="cd00090">
    <property type="entry name" value="HTH_ARSR"/>
    <property type="match status" value="1"/>
</dbReference>
<dbReference type="Pfam" id="PF13412">
    <property type="entry name" value="HTH_24"/>
    <property type="match status" value="1"/>
</dbReference>
<dbReference type="InterPro" id="IPR019888">
    <property type="entry name" value="Tscrpt_reg_AsnC-like"/>
</dbReference>
<dbReference type="SMART" id="SM00344">
    <property type="entry name" value="HTH_ASNC"/>
    <property type="match status" value="1"/>
</dbReference>
<evidence type="ECO:0000313" key="6">
    <source>
        <dbReference type="Proteomes" id="UP000552700"/>
    </source>
</evidence>
<dbReference type="InterPro" id="IPR000485">
    <property type="entry name" value="AsnC-type_HTH_dom"/>
</dbReference>
<dbReference type="InterPro" id="IPR011008">
    <property type="entry name" value="Dimeric_a/b-barrel"/>
</dbReference>
<dbReference type="GO" id="GO:0043200">
    <property type="term" value="P:response to amino acid"/>
    <property type="evidence" value="ECO:0007669"/>
    <property type="project" value="TreeGrafter"/>
</dbReference>
<dbReference type="Pfam" id="PF01037">
    <property type="entry name" value="AsnC_trans_reg"/>
    <property type="match status" value="1"/>
</dbReference>
<dbReference type="PANTHER" id="PTHR30154">
    <property type="entry name" value="LEUCINE-RESPONSIVE REGULATORY PROTEIN"/>
    <property type="match status" value="1"/>
</dbReference>
<dbReference type="RefSeq" id="WP_184078356.1">
    <property type="nucleotide sequence ID" value="NZ_JACIJP010000001.1"/>
</dbReference>
<evidence type="ECO:0000313" key="5">
    <source>
        <dbReference type="EMBL" id="MBB6123441.1"/>
    </source>
</evidence>
<evidence type="ECO:0000256" key="3">
    <source>
        <dbReference type="ARBA" id="ARBA00023163"/>
    </source>
</evidence>
<dbReference type="PANTHER" id="PTHR30154:SF34">
    <property type="entry name" value="TRANSCRIPTIONAL REGULATOR AZLB"/>
    <property type="match status" value="1"/>
</dbReference>
<proteinExistence type="predicted"/>
<dbReference type="InterPro" id="IPR011991">
    <property type="entry name" value="ArsR-like_HTH"/>
</dbReference>
<dbReference type="Gene3D" id="3.30.70.920">
    <property type="match status" value="1"/>
</dbReference>
<evidence type="ECO:0000259" key="4">
    <source>
        <dbReference type="PROSITE" id="PS50956"/>
    </source>
</evidence>
<evidence type="ECO:0000256" key="2">
    <source>
        <dbReference type="ARBA" id="ARBA00023125"/>
    </source>
</evidence>
<name>A0A841J5E1_9SPHN</name>
<accession>A0A841J5E1</accession>
<dbReference type="GO" id="GO:0043565">
    <property type="term" value="F:sequence-specific DNA binding"/>
    <property type="evidence" value="ECO:0007669"/>
    <property type="project" value="InterPro"/>
</dbReference>